<evidence type="ECO:0000256" key="1">
    <source>
        <dbReference type="SAM" id="MobiDB-lite"/>
    </source>
</evidence>
<feature type="region of interest" description="Disordered" evidence="1">
    <location>
        <begin position="789"/>
        <end position="808"/>
    </location>
</feature>
<feature type="region of interest" description="Disordered" evidence="1">
    <location>
        <begin position="1466"/>
        <end position="1541"/>
    </location>
</feature>
<feature type="region of interest" description="Disordered" evidence="1">
    <location>
        <begin position="406"/>
        <end position="456"/>
    </location>
</feature>
<dbReference type="Proteomes" id="UP000037923">
    <property type="component" value="Unassembled WGS sequence"/>
</dbReference>
<feature type="compositionally biased region" description="Low complexity" evidence="1">
    <location>
        <begin position="430"/>
        <end position="439"/>
    </location>
</feature>
<feature type="compositionally biased region" description="Basic and acidic residues" evidence="1">
    <location>
        <begin position="406"/>
        <end position="429"/>
    </location>
</feature>
<dbReference type="OrthoDB" id="273762at2759"/>
<gene>
    <name evidence="2" type="ORF">ABB37_02284</name>
</gene>
<sequence length="1864" mass="192595">MPVDTVCEGPRPPGRRSIHLYGLPPVRTYPAGATDATALKSTGIGVLDSTGSMTQPSINSTSPRRPVAAVLSLDAAAADAGGAEARAGRPHNGAEPVVTTSPRHLRGRLNEGTVHRAPHVVSTAASYAIPRSMAATRAQSREASKGRGPTFGPSVVSWVHVASGEAAQLKRNTASRDDSRNSSRNGASQPASRTSRAPNTAAAAEITQMVNDASMRNTWAMRFANTAVLRQAVSTNTDTYTHFEEALLAELNTLRRAPAEYAAVVEHEAKVGVPYVREDDIYFSSEAAAEDAGLNLRRRMELEGSQEASSTAATAATAAAGAGGTPAPTARFTRTSSNASSVSSRNGPSTNGPATATAAASAGSVAAATSPTGNERKKMKKRYSNNVAAGAAAGAVGARVTVLAKDGKSAAADPKDAASKLKEGEKPHTTEQQQQSEQETPGKVTLRSPSPTRAGPTELTLAELRHQFRCQQRYRAALETSLKELKAEQRQVEAAQLATWAAEDEKAQKRARRSTGNTPAMGTAAGGGGGVGGSSAASFPVAGAAGAGGVHKNISSIAAARRGSPAVDETLALRRGEEAALTHRIYEERVNRLDVELQRARSACQRSLAGGNLISSAVRVLREARPAPPLKCSRGLSLAARDTAEVYYGDAERVSALSELYALSRATLIGLCEVTGSSSPKADSSGVAAHTSAAATAPHTLEELSLQGGRGTPDDVDAATVPPSGVFPILSEEALLLAQVAQRACTTYGYISDEVRGAHLQGIGSPRTLLLQFIVGCFTPVVDIVHQPGASTSPQSHGHNKDFDSSGVAAGTADADGAAMRCYAGVRLHGSVYAARPDVLSPNASGEDVYTAVFGAKSDHTSVLAGSKKVDHTAVTANASHTSEAAEDAMQRLWPLLWSGASTVGCGWQQVRGWRHVPTYAEARQMMEAEQHDSSLMQKHETAVTVTTPAAGVFDGASRNANHYVEHEGQTAVICSTLLLASGFEEYEVGRACSGMTPAATRRVFLEPTNDADEGVMSSGGRANDARRAAVEVHSALGVTLLTPTMHPVIVPPSPAPSRPRRTDGSGAVVCVAVRVPYADEGGNEESAVTARSLALMSGTSVSAAIRVVALITRQSDPTPSCPSVNPAEVLLERSPADPSVWLVLVNTAAAFAHHGDVDGAQPVPLALHLFAKDMRDATGAYEHVAFIRLQQGHEGSASPAAARDTCPSVLIAPEWRYLLKGLSCLPCTMTPPPTTATPAALQSTTSISAASSGAATPAGWAVLHEPLLSRDGVLLHPLSSNLRASCRSDDVSAVRPSDARDGNPLTDRTCSLVSATENRDTRTIGTGEAVHVAIQLPAHANALWWGRRVAALRATRQQLEAEVAVEAAGSETEDAAAGSMSTTNPGNGEGNNAAVDGPADAATGVAARNEQPAAIESVAPSDAAEKADSTANAASAPSPTSPLSLSTTAAGTSAAAAAAATAVHSKKASNGCSTGKRGASNKNAAGGYEEGASPERKGARGNSKAPTRVSAAAAGGGTPSAPLLNPPTKGGAPSSSAGLMPSLGNRHTLNLFLTVETPESPALCEYEALLKSPPPALPPPTTSSSTTPLSTAKAIGVPAYLQAACISLPALRVLSERLRADAQIWQAHRSRVQPFLDNERVRIAGEATRKRGKEQQRLQHDQDDVTSELASMQRRAEVFQQAVQGTSEALRKRERAQVLRRARLSRVTAELAHLEEFLGTAEDNAGEKGAMLTPPRVALRLFNKAAVAAGSGRNAAAAAAVAAQAATQDPPAVHDVTVGAEGRSSGAEFVSSSFFGAAAVTTASENEVVLQPQPVLPLSVSAKSSSCDNLPAVVYAASCTVPPSFSGQATLMIDDEVAVTWSL</sequence>
<dbReference type="VEuPathDB" id="TriTrypDB:LpyrH10_03_4350"/>
<feature type="compositionally biased region" description="Low complexity" evidence="1">
    <location>
        <begin position="1430"/>
        <end position="1447"/>
    </location>
</feature>
<feature type="region of interest" description="Disordered" evidence="1">
    <location>
        <begin position="503"/>
        <end position="522"/>
    </location>
</feature>
<accession>A0A0M9G7H1</accession>
<dbReference type="EMBL" id="LGTL01000003">
    <property type="protein sequence ID" value="KPA84240.1"/>
    <property type="molecule type" value="Genomic_DNA"/>
</dbReference>
<feature type="compositionally biased region" description="Polar residues" evidence="1">
    <location>
        <begin position="186"/>
        <end position="198"/>
    </location>
</feature>
<feature type="region of interest" description="Disordered" evidence="1">
    <location>
        <begin position="132"/>
        <end position="151"/>
    </location>
</feature>
<reference evidence="2 3" key="1">
    <citation type="submission" date="2015-07" db="EMBL/GenBank/DDBJ databases">
        <title>High-quality genome of monoxenous trypanosomatid Leptomonas pyrrhocoris.</title>
        <authorList>
            <person name="Flegontov P."/>
            <person name="Butenko A."/>
            <person name="Firsov S."/>
            <person name="Vlcek C."/>
            <person name="Logacheva M.D."/>
            <person name="Field M."/>
            <person name="Filatov D."/>
            <person name="Flegontova O."/>
            <person name="Gerasimov E."/>
            <person name="Jackson A.P."/>
            <person name="Kelly S."/>
            <person name="Opperdoes F."/>
            <person name="O'Reilly A."/>
            <person name="Votypka J."/>
            <person name="Yurchenko V."/>
            <person name="Lukes J."/>
        </authorList>
    </citation>
    <scope>NUCLEOTIDE SEQUENCE [LARGE SCALE GENOMIC DNA]</scope>
    <source>
        <strain evidence="2">H10</strain>
    </source>
</reference>
<feature type="region of interest" description="Disordered" evidence="1">
    <location>
        <begin position="167"/>
        <end position="201"/>
    </location>
</feature>
<comment type="caution">
    <text evidence="2">The sequence shown here is derived from an EMBL/GenBank/DDBJ whole genome shotgun (WGS) entry which is preliminary data.</text>
</comment>
<proteinExistence type="predicted"/>
<feature type="region of interest" description="Disordered" evidence="1">
    <location>
        <begin position="1419"/>
        <end position="1447"/>
    </location>
</feature>
<feature type="region of interest" description="Disordered" evidence="1">
    <location>
        <begin position="301"/>
        <end position="381"/>
    </location>
</feature>
<dbReference type="RefSeq" id="XP_015662679.1">
    <property type="nucleotide sequence ID" value="XM_015799201.1"/>
</dbReference>
<evidence type="ECO:0000313" key="3">
    <source>
        <dbReference type="Proteomes" id="UP000037923"/>
    </source>
</evidence>
<name>A0A0M9G7H1_LEPPY</name>
<dbReference type="OMA" id="CTTYGYI"/>
<feature type="compositionally biased region" description="Low complexity" evidence="1">
    <location>
        <begin position="308"/>
        <end position="373"/>
    </location>
</feature>
<dbReference type="GeneID" id="26902579"/>
<keyword evidence="3" id="KW-1185">Reference proteome</keyword>
<protein>
    <submittedName>
        <fullName evidence="2">Uncharacterized protein</fullName>
    </submittedName>
</protein>
<evidence type="ECO:0000313" key="2">
    <source>
        <dbReference type="EMBL" id="KPA84240.1"/>
    </source>
</evidence>
<organism evidence="2 3">
    <name type="scientific">Leptomonas pyrrhocoris</name>
    <name type="common">Firebug parasite</name>
    <dbReference type="NCBI Taxonomy" id="157538"/>
    <lineage>
        <taxon>Eukaryota</taxon>
        <taxon>Discoba</taxon>
        <taxon>Euglenozoa</taxon>
        <taxon>Kinetoplastea</taxon>
        <taxon>Metakinetoplastina</taxon>
        <taxon>Trypanosomatida</taxon>
        <taxon>Trypanosomatidae</taxon>
        <taxon>Leishmaniinae</taxon>
        <taxon>Leptomonas</taxon>
    </lineage>
</organism>
<feature type="region of interest" description="Disordered" evidence="1">
    <location>
        <begin position="1366"/>
        <end position="1399"/>
    </location>
</feature>